<name>A0A0D2X180_CAPO3</name>
<sequence length="106" mass="12249">MELTLMNLTACEFLFFFSFVHVCFCVVFVVFCMSIGCCPIRGYACEKNFDEMTKRSAHIPPGARWDCLQGGVHVPFRARRCIFSPAFFLSPTFPTYVHYLHYVAKK</sequence>
<keyword evidence="1" id="KW-0812">Transmembrane</keyword>
<dbReference type="AlphaFoldDB" id="A0A0D2X180"/>
<keyword evidence="1" id="KW-1133">Transmembrane helix</keyword>
<protein>
    <submittedName>
        <fullName evidence="2">Uncharacterized protein</fullName>
    </submittedName>
</protein>
<evidence type="ECO:0000313" key="3">
    <source>
        <dbReference type="Proteomes" id="UP000008743"/>
    </source>
</evidence>
<accession>A0A0D2X180</accession>
<dbReference type="EMBL" id="KE346361">
    <property type="protein sequence ID" value="KJE90344.1"/>
    <property type="molecule type" value="Genomic_DNA"/>
</dbReference>
<keyword evidence="3" id="KW-1185">Reference proteome</keyword>
<reference evidence="3" key="1">
    <citation type="submission" date="2011-02" db="EMBL/GenBank/DDBJ databases">
        <title>The Genome Sequence of Capsaspora owczarzaki ATCC 30864.</title>
        <authorList>
            <person name="Russ C."/>
            <person name="Cuomo C."/>
            <person name="Burger G."/>
            <person name="Gray M.W."/>
            <person name="Holland P.W.H."/>
            <person name="King N."/>
            <person name="Lang F.B.F."/>
            <person name="Roger A.J."/>
            <person name="Ruiz-Trillo I."/>
            <person name="Young S.K."/>
            <person name="Zeng Q."/>
            <person name="Gargeya S."/>
            <person name="Alvarado L."/>
            <person name="Berlin A."/>
            <person name="Chapman S.B."/>
            <person name="Chen Z."/>
            <person name="Freedman E."/>
            <person name="Gellesch M."/>
            <person name="Goldberg J."/>
            <person name="Griggs A."/>
            <person name="Gujja S."/>
            <person name="Heilman E."/>
            <person name="Heiman D."/>
            <person name="Howarth C."/>
            <person name="Mehta T."/>
            <person name="Neiman D."/>
            <person name="Pearson M."/>
            <person name="Roberts A."/>
            <person name="Saif S."/>
            <person name="Shea T."/>
            <person name="Shenoy N."/>
            <person name="Sisk P."/>
            <person name="Stolte C."/>
            <person name="Sykes S."/>
            <person name="White J."/>
            <person name="Yandava C."/>
            <person name="Haas B."/>
            <person name="Nusbaum C."/>
            <person name="Birren B."/>
        </authorList>
    </citation>
    <scope>NUCLEOTIDE SEQUENCE</scope>
    <source>
        <strain evidence="3">ATCC 30864</strain>
    </source>
</reference>
<dbReference type="InParanoid" id="A0A0D2X180"/>
<organism evidence="2 3">
    <name type="scientific">Capsaspora owczarzaki (strain ATCC 30864)</name>
    <dbReference type="NCBI Taxonomy" id="595528"/>
    <lineage>
        <taxon>Eukaryota</taxon>
        <taxon>Filasterea</taxon>
        <taxon>Capsaspora</taxon>
    </lineage>
</organism>
<evidence type="ECO:0000313" key="2">
    <source>
        <dbReference type="EMBL" id="KJE90344.1"/>
    </source>
</evidence>
<gene>
    <name evidence="2" type="ORF">CAOG_009451</name>
</gene>
<evidence type="ECO:0000256" key="1">
    <source>
        <dbReference type="SAM" id="Phobius"/>
    </source>
</evidence>
<keyword evidence="1" id="KW-0472">Membrane</keyword>
<dbReference type="Proteomes" id="UP000008743">
    <property type="component" value="Unassembled WGS sequence"/>
</dbReference>
<feature type="transmembrane region" description="Helical" evidence="1">
    <location>
        <begin position="13"/>
        <end position="38"/>
    </location>
</feature>
<dbReference type="OrthoDB" id="3437960at2759"/>
<proteinExistence type="predicted"/>